<proteinExistence type="predicted"/>
<dbReference type="Proteomes" id="UP000886595">
    <property type="component" value="Unassembled WGS sequence"/>
</dbReference>
<organism evidence="1 2">
    <name type="scientific">Brassica carinata</name>
    <name type="common">Ethiopian mustard</name>
    <name type="synonym">Abyssinian cabbage</name>
    <dbReference type="NCBI Taxonomy" id="52824"/>
    <lineage>
        <taxon>Eukaryota</taxon>
        <taxon>Viridiplantae</taxon>
        <taxon>Streptophyta</taxon>
        <taxon>Embryophyta</taxon>
        <taxon>Tracheophyta</taxon>
        <taxon>Spermatophyta</taxon>
        <taxon>Magnoliopsida</taxon>
        <taxon>eudicotyledons</taxon>
        <taxon>Gunneridae</taxon>
        <taxon>Pentapetalae</taxon>
        <taxon>rosids</taxon>
        <taxon>malvids</taxon>
        <taxon>Brassicales</taxon>
        <taxon>Brassicaceae</taxon>
        <taxon>Brassiceae</taxon>
        <taxon>Brassica</taxon>
    </lineage>
</organism>
<sequence length="108" mass="12040">MKGYVYRQSLALVGVRLVSFGPSGGLHMGFGFGPETRRKQDGLSLRTHQTYWCVDLLVTRTAKVDSLQVVSELRLTEILVTEIRRQDSINKQGEFLSGAVKKTQLVGD</sequence>
<evidence type="ECO:0000313" key="2">
    <source>
        <dbReference type="Proteomes" id="UP000886595"/>
    </source>
</evidence>
<keyword evidence="2" id="KW-1185">Reference proteome</keyword>
<dbReference type="AlphaFoldDB" id="A0A8X7NWC7"/>
<name>A0A8X7NWC7_BRACI</name>
<gene>
    <name evidence="1" type="ORF">Bca52824_090545</name>
</gene>
<reference evidence="1 2" key="1">
    <citation type="submission" date="2020-02" db="EMBL/GenBank/DDBJ databases">
        <authorList>
            <person name="Ma Q."/>
            <person name="Huang Y."/>
            <person name="Song X."/>
            <person name="Pei D."/>
        </authorList>
    </citation>
    <scope>NUCLEOTIDE SEQUENCE [LARGE SCALE GENOMIC DNA]</scope>
    <source>
        <strain evidence="1">Sxm20200214</strain>
        <tissue evidence="1">Leaf</tissue>
    </source>
</reference>
<accession>A0A8X7NWC7</accession>
<comment type="caution">
    <text evidence="1">The sequence shown here is derived from an EMBL/GenBank/DDBJ whole genome shotgun (WGS) entry which is preliminary data.</text>
</comment>
<dbReference type="EMBL" id="JAAMPC010001579">
    <property type="protein sequence ID" value="KAG2240581.1"/>
    <property type="molecule type" value="Genomic_DNA"/>
</dbReference>
<evidence type="ECO:0000313" key="1">
    <source>
        <dbReference type="EMBL" id="KAG2240581.1"/>
    </source>
</evidence>
<protein>
    <submittedName>
        <fullName evidence="1">Uncharacterized protein</fullName>
    </submittedName>
</protein>